<dbReference type="PANTHER" id="PTHR28002">
    <property type="entry name" value="MIOREX COMPLEX COMPONENT 11"/>
    <property type="match status" value="1"/>
</dbReference>
<name>A0A6A6UNH5_9PEZI</name>
<dbReference type="EMBL" id="MU004231">
    <property type="protein sequence ID" value="KAF2673330.1"/>
    <property type="molecule type" value="Genomic_DNA"/>
</dbReference>
<dbReference type="Pfam" id="PF10306">
    <property type="entry name" value="FLILHELTA"/>
    <property type="match status" value="1"/>
</dbReference>
<evidence type="ECO:0000313" key="3">
    <source>
        <dbReference type="Proteomes" id="UP000799302"/>
    </source>
</evidence>
<gene>
    <name evidence="2" type="ORF">BT63DRAFT_451367</name>
</gene>
<dbReference type="AlphaFoldDB" id="A0A6A6UNH5"/>
<evidence type="ECO:0000256" key="1">
    <source>
        <dbReference type="SAM" id="MobiDB-lite"/>
    </source>
</evidence>
<feature type="compositionally biased region" description="Polar residues" evidence="1">
    <location>
        <begin position="32"/>
        <end position="47"/>
    </location>
</feature>
<accession>A0A6A6UNH5</accession>
<feature type="region of interest" description="Disordered" evidence="1">
    <location>
        <begin position="17"/>
        <end position="47"/>
    </location>
</feature>
<sequence length="217" mass="24201">MRSSVFNRFRILRNGRNVTSPLDGSHARPRHASSTSKGSTNAQADSQRISRLQRLNSRFPPFLRSYTTPLLTAPISHVTSFLILHEITAIVPLVLLASAFHYSNWLPERIVEGEWVKAGVEKWGKYFRRKGWVEGNPEKPAVSTMKAGDVAKGAEMDVDAVKNKSGGWKVVVEVATAWAVVKAILPVRVVGSVWLTPWFARAAVIPLMRLFGRAMRK</sequence>
<dbReference type="Proteomes" id="UP000799302">
    <property type="component" value="Unassembled WGS sequence"/>
</dbReference>
<dbReference type="InterPro" id="IPR018811">
    <property type="entry name" value="MRX11"/>
</dbReference>
<organism evidence="2 3">
    <name type="scientific">Microthyrium microscopicum</name>
    <dbReference type="NCBI Taxonomy" id="703497"/>
    <lineage>
        <taxon>Eukaryota</taxon>
        <taxon>Fungi</taxon>
        <taxon>Dikarya</taxon>
        <taxon>Ascomycota</taxon>
        <taxon>Pezizomycotina</taxon>
        <taxon>Dothideomycetes</taxon>
        <taxon>Dothideomycetes incertae sedis</taxon>
        <taxon>Microthyriales</taxon>
        <taxon>Microthyriaceae</taxon>
        <taxon>Microthyrium</taxon>
    </lineage>
</organism>
<reference evidence="2" key="1">
    <citation type="journal article" date="2020" name="Stud. Mycol.">
        <title>101 Dothideomycetes genomes: a test case for predicting lifestyles and emergence of pathogens.</title>
        <authorList>
            <person name="Haridas S."/>
            <person name="Albert R."/>
            <person name="Binder M."/>
            <person name="Bloem J."/>
            <person name="Labutti K."/>
            <person name="Salamov A."/>
            <person name="Andreopoulos B."/>
            <person name="Baker S."/>
            <person name="Barry K."/>
            <person name="Bills G."/>
            <person name="Bluhm B."/>
            <person name="Cannon C."/>
            <person name="Castanera R."/>
            <person name="Culley D."/>
            <person name="Daum C."/>
            <person name="Ezra D."/>
            <person name="Gonzalez J."/>
            <person name="Henrissat B."/>
            <person name="Kuo A."/>
            <person name="Liang C."/>
            <person name="Lipzen A."/>
            <person name="Lutzoni F."/>
            <person name="Magnuson J."/>
            <person name="Mondo S."/>
            <person name="Nolan M."/>
            <person name="Ohm R."/>
            <person name="Pangilinan J."/>
            <person name="Park H.-J."/>
            <person name="Ramirez L."/>
            <person name="Alfaro M."/>
            <person name="Sun H."/>
            <person name="Tritt A."/>
            <person name="Yoshinaga Y."/>
            <person name="Zwiers L.-H."/>
            <person name="Turgeon B."/>
            <person name="Goodwin S."/>
            <person name="Spatafora J."/>
            <person name="Crous P."/>
            <person name="Grigoriev I."/>
        </authorList>
    </citation>
    <scope>NUCLEOTIDE SEQUENCE</scope>
    <source>
        <strain evidence="2">CBS 115976</strain>
    </source>
</reference>
<dbReference type="OrthoDB" id="5580261at2759"/>
<dbReference type="GO" id="GO:0005739">
    <property type="term" value="C:mitochondrion"/>
    <property type="evidence" value="ECO:0007669"/>
    <property type="project" value="TreeGrafter"/>
</dbReference>
<keyword evidence="3" id="KW-1185">Reference proteome</keyword>
<evidence type="ECO:0000313" key="2">
    <source>
        <dbReference type="EMBL" id="KAF2673330.1"/>
    </source>
</evidence>
<proteinExistence type="predicted"/>
<protein>
    <submittedName>
        <fullName evidence="2">Uncharacterized protein</fullName>
    </submittedName>
</protein>
<dbReference type="PANTHER" id="PTHR28002:SF1">
    <property type="entry name" value="MIOREX COMPLEX COMPONENT 11"/>
    <property type="match status" value="1"/>
</dbReference>